<dbReference type="PANTHER" id="PTHR43133">
    <property type="entry name" value="RNA POLYMERASE ECF-TYPE SIGMA FACTO"/>
    <property type="match status" value="1"/>
</dbReference>
<keyword evidence="4" id="KW-0804">Transcription</keyword>
<keyword evidence="6" id="KW-1133">Transmembrane helix</keyword>
<dbReference type="Proteomes" id="UP000245802">
    <property type="component" value="Chromosome"/>
</dbReference>
<keyword evidence="3" id="KW-0731">Sigma factor</keyword>
<dbReference type="InterPro" id="IPR036388">
    <property type="entry name" value="WH-like_DNA-bd_sf"/>
</dbReference>
<dbReference type="Gene3D" id="1.10.1740.10">
    <property type="match status" value="1"/>
</dbReference>
<dbReference type="KEGG" id="gog:C1280_26585"/>
<feature type="region of interest" description="Disordered" evidence="5">
    <location>
        <begin position="611"/>
        <end position="644"/>
    </location>
</feature>
<organism evidence="9 10">
    <name type="scientific">Gemmata obscuriglobus</name>
    <dbReference type="NCBI Taxonomy" id="114"/>
    <lineage>
        <taxon>Bacteria</taxon>
        <taxon>Pseudomonadati</taxon>
        <taxon>Planctomycetota</taxon>
        <taxon>Planctomycetia</taxon>
        <taxon>Gemmatales</taxon>
        <taxon>Gemmataceae</taxon>
        <taxon>Gemmata</taxon>
    </lineage>
</organism>
<sequence length="644" mass="70224">MSNRWITPKRAERKRAARRGRIDEEYPDSCRESATSGQNRGMESLLTWIRHRSPDPRSDDALLGAFLSDHDERAFAEVVRRHGPVVWGACHRLLPDPADAEDAFQAAFLVLVRRGRQAPALLGPWLHRVAVLTARGVRRRNARRLARVRPLPTDLPRPPSPAPVDLDGLLLGLPEKYRVAVVLCYLEGRTEQEAAERIGCPVGTLSARLSRALARLRARTGADPRVLLVAAATGAVPAVAEAVAVRTAVSRIAAGATGAIPNKVSSLAEGVVRMLRLKTAAWVVVAGLVVVACVGLIVRAASPPQAPPVARSPDSKAAAGGGGPDPKVAARAAIREYQRHWDRLDRVRLQYTQYGAAEAPKTFEDAAGLRWKKMDKAVTGDFILDGPRWLLKVDYDDPPFDPNGLVPDKDNPDLAWGRAPLTYRYLGNGAENLYYCPRDKHASLFEGGAGDRLGSSTPRSTPLHVLGFRNPECNPHDLLAATDRNGSAWSAGLPADVNGAACVPVSFVTPNGFRTVFHLDPRRGHLPLRVQVFGDVSGKEEEFVRTDVLEVRAHPGDRWLPTKVRTIRFPPAQGKFLVNVKEVTKCDLEPPKEDELSVELAAGTGITRQDKPQAKYGFHFPQGGRVGPDDLPRLIADSERKGKP</sequence>
<feature type="compositionally biased region" description="Basic and acidic residues" evidence="5">
    <location>
        <begin position="627"/>
        <end position="644"/>
    </location>
</feature>
<dbReference type="GO" id="GO:0006352">
    <property type="term" value="P:DNA-templated transcription initiation"/>
    <property type="evidence" value="ECO:0007669"/>
    <property type="project" value="InterPro"/>
</dbReference>
<dbReference type="SUPFAM" id="SSF88659">
    <property type="entry name" value="Sigma3 and sigma4 domains of RNA polymerase sigma factors"/>
    <property type="match status" value="1"/>
</dbReference>
<name>A0A2Z3H0C4_9BACT</name>
<gene>
    <name evidence="9" type="ORF">C1280_26585</name>
</gene>
<feature type="compositionally biased region" description="Basic and acidic residues" evidence="5">
    <location>
        <begin position="20"/>
        <end position="31"/>
    </location>
</feature>
<keyword evidence="2" id="KW-0805">Transcription regulation</keyword>
<dbReference type="Pfam" id="PF08281">
    <property type="entry name" value="Sigma70_r4_2"/>
    <property type="match status" value="1"/>
</dbReference>
<evidence type="ECO:0000313" key="10">
    <source>
        <dbReference type="Proteomes" id="UP000245802"/>
    </source>
</evidence>
<keyword evidence="10" id="KW-1185">Reference proteome</keyword>
<protein>
    <submittedName>
        <fullName evidence="9">Sigma-70 family RNA polymerase sigma factor</fullName>
    </submittedName>
</protein>
<evidence type="ECO:0000256" key="1">
    <source>
        <dbReference type="ARBA" id="ARBA00010641"/>
    </source>
</evidence>
<feature type="region of interest" description="Disordered" evidence="5">
    <location>
        <begin position="1"/>
        <end position="38"/>
    </location>
</feature>
<keyword evidence="6" id="KW-0472">Membrane</keyword>
<dbReference type="GO" id="GO:0016987">
    <property type="term" value="F:sigma factor activity"/>
    <property type="evidence" value="ECO:0007669"/>
    <property type="project" value="UniProtKB-KW"/>
</dbReference>
<dbReference type="PANTHER" id="PTHR43133:SF51">
    <property type="entry name" value="RNA POLYMERASE SIGMA FACTOR"/>
    <property type="match status" value="1"/>
</dbReference>
<evidence type="ECO:0000256" key="3">
    <source>
        <dbReference type="ARBA" id="ARBA00023082"/>
    </source>
</evidence>
<feature type="domain" description="RNA polymerase sigma-70 region 2" evidence="7">
    <location>
        <begin position="79"/>
        <end position="143"/>
    </location>
</feature>
<dbReference type="CDD" id="cd06171">
    <property type="entry name" value="Sigma70_r4"/>
    <property type="match status" value="1"/>
</dbReference>
<comment type="similarity">
    <text evidence="1">Belongs to the sigma-70 factor family. ECF subfamily.</text>
</comment>
<dbReference type="InterPro" id="IPR007627">
    <property type="entry name" value="RNA_pol_sigma70_r2"/>
</dbReference>
<proteinExistence type="inferred from homology"/>
<evidence type="ECO:0000256" key="2">
    <source>
        <dbReference type="ARBA" id="ARBA00023015"/>
    </source>
</evidence>
<dbReference type="AlphaFoldDB" id="A0A2Z3H0C4"/>
<accession>A0A2Z3H0C4</accession>
<evidence type="ECO:0000256" key="6">
    <source>
        <dbReference type="SAM" id="Phobius"/>
    </source>
</evidence>
<dbReference type="InterPro" id="IPR013325">
    <property type="entry name" value="RNA_pol_sigma_r2"/>
</dbReference>
<evidence type="ECO:0000313" key="9">
    <source>
        <dbReference type="EMBL" id="AWM40219.1"/>
    </source>
</evidence>
<evidence type="ECO:0000259" key="7">
    <source>
        <dbReference type="Pfam" id="PF04542"/>
    </source>
</evidence>
<dbReference type="GO" id="GO:0003677">
    <property type="term" value="F:DNA binding"/>
    <property type="evidence" value="ECO:0007669"/>
    <property type="project" value="InterPro"/>
</dbReference>
<dbReference type="InterPro" id="IPR013324">
    <property type="entry name" value="RNA_pol_sigma_r3/r4-like"/>
</dbReference>
<feature type="domain" description="RNA polymerase sigma factor 70 region 4 type 2" evidence="8">
    <location>
        <begin position="166"/>
        <end position="216"/>
    </location>
</feature>
<evidence type="ECO:0000256" key="5">
    <source>
        <dbReference type="SAM" id="MobiDB-lite"/>
    </source>
</evidence>
<dbReference type="Pfam" id="PF04542">
    <property type="entry name" value="Sigma70_r2"/>
    <property type="match status" value="1"/>
</dbReference>
<dbReference type="OrthoDB" id="291047at2"/>
<dbReference type="InterPro" id="IPR039425">
    <property type="entry name" value="RNA_pol_sigma-70-like"/>
</dbReference>
<evidence type="ECO:0000259" key="8">
    <source>
        <dbReference type="Pfam" id="PF08281"/>
    </source>
</evidence>
<evidence type="ECO:0000256" key="4">
    <source>
        <dbReference type="ARBA" id="ARBA00023163"/>
    </source>
</evidence>
<dbReference type="InterPro" id="IPR013249">
    <property type="entry name" value="RNA_pol_sigma70_r4_t2"/>
</dbReference>
<reference evidence="9 10" key="1">
    <citation type="submission" date="2018-01" db="EMBL/GenBank/DDBJ databases">
        <title>G. obscuriglobus.</title>
        <authorList>
            <person name="Franke J."/>
            <person name="Blomberg W."/>
            <person name="Selmecki A."/>
        </authorList>
    </citation>
    <scope>NUCLEOTIDE SEQUENCE [LARGE SCALE GENOMIC DNA]</scope>
    <source>
        <strain evidence="9 10">DSM 5831</strain>
    </source>
</reference>
<feature type="transmembrane region" description="Helical" evidence="6">
    <location>
        <begin position="280"/>
        <end position="301"/>
    </location>
</feature>
<dbReference type="SUPFAM" id="SSF88946">
    <property type="entry name" value="Sigma2 domain of RNA polymerase sigma factors"/>
    <property type="match status" value="1"/>
</dbReference>
<feature type="region of interest" description="Disordered" evidence="5">
    <location>
        <begin position="304"/>
        <end position="327"/>
    </location>
</feature>
<keyword evidence="6" id="KW-0812">Transmembrane</keyword>
<dbReference type="Gene3D" id="1.10.10.10">
    <property type="entry name" value="Winged helix-like DNA-binding domain superfamily/Winged helix DNA-binding domain"/>
    <property type="match status" value="1"/>
</dbReference>
<dbReference type="EMBL" id="CP025958">
    <property type="protein sequence ID" value="AWM40219.1"/>
    <property type="molecule type" value="Genomic_DNA"/>
</dbReference>